<dbReference type="InParanoid" id="A0A2K2D671"/>
<dbReference type="Gramene" id="PNT69778">
    <property type="protein sequence ID" value="PNT69778"/>
    <property type="gene ID" value="BRADI_3g61056v3"/>
</dbReference>
<dbReference type="EnsemblPlants" id="PNT69778">
    <property type="protein sequence ID" value="PNT69778"/>
    <property type="gene ID" value="BRADI_3g61056v3"/>
</dbReference>
<sequence length="75" mass="8589">MRASCWLGINQPSLKLFRIIHIELCATTPNRNFVLFPLTDALMIGYCWNHIYLKVRRPAGPLSPSEGCVWLTTEN</sequence>
<evidence type="ECO:0000313" key="1">
    <source>
        <dbReference type="EMBL" id="PNT69778.1"/>
    </source>
</evidence>
<dbReference type="EMBL" id="CM000882">
    <property type="protein sequence ID" value="PNT69778.1"/>
    <property type="molecule type" value="Genomic_DNA"/>
</dbReference>
<accession>A0A2K2D671</accession>
<reference evidence="2" key="3">
    <citation type="submission" date="2018-08" db="UniProtKB">
        <authorList>
            <consortium name="EnsemblPlants"/>
        </authorList>
    </citation>
    <scope>IDENTIFICATION</scope>
    <source>
        <strain evidence="2">cv. Bd21</strain>
    </source>
</reference>
<dbReference type="Proteomes" id="UP000008810">
    <property type="component" value="Chromosome 3"/>
</dbReference>
<evidence type="ECO:0000313" key="2">
    <source>
        <dbReference type="EnsemblPlants" id="PNT69778"/>
    </source>
</evidence>
<proteinExistence type="predicted"/>
<name>A0A2K2D671_BRADI</name>
<reference evidence="1" key="2">
    <citation type="submission" date="2017-06" db="EMBL/GenBank/DDBJ databases">
        <title>WGS assembly of Brachypodium distachyon.</title>
        <authorList>
            <consortium name="The International Brachypodium Initiative"/>
            <person name="Lucas S."/>
            <person name="Harmon-Smith M."/>
            <person name="Lail K."/>
            <person name="Tice H."/>
            <person name="Grimwood J."/>
            <person name="Bruce D."/>
            <person name="Barry K."/>
            <person name="Shu S."/>
            <person name="Lindquist E."/>
            <person name="Wang M."/>
            <person name="Pitluck S."/>
            <person name="Vogel J.P."/>
            <person name="Garvin D.F."/>
            <person name="Mockler T.C."/>
            <person name="Schmutz J."/>
            <person name="Rokhsar D."/>
            <person name="Bevan M.W."/>
        </authorList>
    </citation>
    <scope>NUCLEOTIDE SEQUENCE</scope>
    <source>
        <strain evidence="1">Bd21</strain>
    </source>
</reference>
<keyword evidence="3" id="KW-1185">Reference proteome</keyword>
<protein>
    <submittedName>
        <fullName evidence="1 2">Uncharacterized protein</fullName>
    </submittedName>
</protein>
<gene>
    <name evidence="1" type="ORF">BRADI_3g61056v3</name>
</gene>
<organism evidence="1">
    <name type="scientific">Brachypodium distachyon</name>
    <name type="common">Purple false brome</name>
    <name type="synonym">Trachynia distachya</name>
    <dbReference type="NCBI Taxonomy" id="15368"/>
    <lineage>
        <taxon>Eukaryota</taxon>
        <taxon>Viridiplantae</taxon>
        <taxon>Streptophyta</taxon>
        <taxon>Embryophyta</taxon>
        <taxon>Tracheophyta</taxon>
        <taxon>Spermatophyta</taxon>
        <taxon>Magnoliopsida</taxon>
        <taxon>Liliopsida</taxon>
        <taxon>Poales</taxon>
        <taxon>Poaceae</taxon>
        <taxon>BOP clade</taxon>
        <taxon>Pooideae</taxon>
        <taxon>Stipodae</taxon>
        <taxon>Brachypodieae</taxon>
        <taxon>Brachypodium</taxon>
    </lineage>
</organism>
<reference evidence="1 2" key="1">
    <citation type="journal article" date="2010" name="Nature">
        <title>Genome sequencing and analysis of the model grass Brachypodium distachyon.</title>
        <authorList>
            <consortium name="International Brachypodium Initiative"/>
        </authorList>
    </citation>
    <scope>NUCLEOTIDE SEQUENCE [LARGE SCALE GENOMIC DNA]</scope>
    <source>
        <strain evidence="1 2">Bd21</strain>
    </source>
</reference>
<evidence type="ECO:0000313" key="3">
    <source>
        <dbReference type="Proteomes" id="UP000008810"/>
    </source>
</evidence>
<dbReference type="AlphaFoldDB" id="A0A2K2D671"/>